<dbReference type="PRINTS" id="PR00415">
    <property type="entry name" value="ACONITASE"/>
</dbReference>
<dbReference type="EMBL" id="JAQQWI010000006">
    <property type="protein sequence ID" value="KAK8033820.1"/>
    <property type="molecule type" value="Genomic_DNA"/>
</dbReference>
<gene>
    <name evidence="9" type="ORF">PG991_003218</name>
</gene>
<evidence type="ECO:0000259" key="7">
    <source>
        <dbReference type="Pfam" id="PF00330"/>
    </source>
</evidence>
<keyword evidence="4" id="KW-0411">Iron-sulfur</keyword>
<feature type="domain" description="Aconitase/3-isopropylmalate dehydratase large subunit alpha/beta/alpha" evidence="7">
    <location>
        <begin position="180"/>
        <end position="534"/>
    </location>
</feature>
<evidence type="ECO:0000259" key="8">
    <source>
        <dbReference type="Pfam" id="PF00694"/>
    </source>
</evidence>
<keyword evidence="2" id="KW-0479">Metal-binding</keyword>
<evidence type="ECO:0000256" key="6">
    <source>
        <dbReference type="SAM" id="MobiDB-lite"/>
    </source>
</evidence>
<evidence type="ECO:0000313" key="9">
    <source>
        <dbReference type="EMBL" id="KAK8033820.1"/>
    </source>
</evidence>
<comment type="similarity">
    <text evidence="1">Belongs to the aconitase/IPM isomerase family.</text>
</comment>
<evidence type="ECO:0000313" key="10">
    <source>
        <dbReference type="Proteomes" id="UP001396898"/>
    </source>
</evidence>
<name>A0ABR1SHL6_9PEZI</name>
<dbReference type="SUPFAM" id="SSF52016">
    <property type="entry name" value="LeuD/IlvD-like"/>
    <property type="match status" value="1"/>
</dbReference>
<feature type="compositionally biased region" description="Low complexity" evidence="6">
    <location>
        <begin position="579"/>
        <end position="598"/>
    </location>
</feature>
<dbReference type="CDD" id="cd01577">
    <property type="entry name" value="IPMI_Swivel"/>
    <property type="match status" value="1"/>
</dbReference>
<evidence type="ECO:0000256" key="5">
    <source>
        <dbReference type="ARBA" id="ARBA00023239"/>
    </source>
</evidence>
<keyword evidence="5" id="KW-0456">Lyase</keyword>
<sequence>MESVTPQIEGLLENTRGVKVQIGSTEPHPLKAIKLASASIQDAHPRESEALQQVLAIAENAPNYGGLGLNENTTVSEEDRNELIFLVSAWLEALNSADRSRPALEPSATKPPDRRPMNVTEKIFALHDVEPKGWVKPGQMIRVRVDWIMASEFSWHGMVQVYDRLGKPGIFRNDRFWLAGDHSVEPRNMDTPLSQQLVAQSERAKRAFKMTEYQGMNYTIMHTEFFRERTQPGMLVVGSDSHTCSSGANGCLAVGMGAADVTMALVTGETWFRVPEVVEIRFEGRPPRGVGGKDVILYVLRQLKRNTVAADRVVEYTGPGLDYLSPDARFAIANMTTEFGGITGIFAPDHHTASFIHQRKLARHKNHSYYFKPDPSCEYAESHVIDLAQAEPFIARYPNPDDVVPVGEMGRQGLDGCFIGACTTAEEDIIMGALVLEAGLRAGRTPVAQGKRKVVPGSRPIFDMLRKSGLADVYERAGFEIGVPGCSYCVGVSVDVAAEGEVWLSSQNRNFKNRMGKGSIGNLASAATVAASSFEMKMTSPNDLVAMISNEQWERVKGKGSLSSALRVEPQWVEPPEPAAAANTSPNAAPTMSDGTNNEAEKAGGEEEGGATPKLQNIKSKIYRLGDFIDTDALAPAQFLMTAGDDAGFGAHCLEFTHPDFRHRVADGCKVVVAGRAFGCGSSRMEAVQALVGAGVRCVIARSFAFIYSRNQPSLGLLGIVVGDPAFYEAVDQGGEDVEVEIDLMENVVRLGGDGGSANDSDGSGKEFPFQLSQMEKRLTELGGVAPAFNKFGKQIFDALTSGSRGVQKSLKEAHAAGSSLAW</sequence>
<evidence type="ECO:0000256" key="4">
    <source>
        <dbReference type="ARBA" id="ARBA00023014"/>
    </source>
</evidence>
<protein>
    <submittedName>
        <fullName evidence="9">Aconitase family protein</fullName>
    </submittedName>
</protein>
<accession>A0ABR1SHL6</accession>
<dbReference type="SUPFAM" id="SSF53732">
    <property type="entry name" value="Aconitase iron-sulfur domain"/>
    <property type="match status" value="1"/>
</dbReference>
<evidence type="ECO:0000256" key="3">
    <source>
        <dbReference type="ARBA" id="ARBA00023004"/>
    </source>
</evidence>
<dbReference type="Pfam" id="PF00330">
    <property type="entry name" value="Aconitase"/>
    <property type="match status" value="1"/>
</dbReference>
<feature type="region of interest" description="Disordered" evidence="6">
    <location>
        <begin position="576"/>
        <end position="613"/>
    </location>
</feature>
<feature type="domain" description="Aconitase A/isopropylmalate dehydratase small subunit swivel" evidence="8">
    <location>
        <begin position="661"/>
        <end position="721"/>
    </location>
</feature>
<dbReference type="InterPro" id="IPR050067">
    <property type="entry name" value="IPM_dehydratase_rel_enz"/>
</dbReference>
<dbReference type="InterPro" id="IPR036008">
    <property type="entry name" value="Aconitase_4Fe-4S_dom"/>
</dbReference>
<keyword evidence="3" id="KW-0408">Iron</keyword>
<evidence type="ECO:0000256" key="1">
    <source>
        <dbReference type="ARBA" id="ARBA00007185"/>
    </source>
</evidence>
<dbReference type="PANTHER" id="PTHR43822">
    <property type="entry name" value="HOMOACONITASE, MITOCHONDRIAL-RELATED"/>
    <property type="match status" value="1"/>
</dbReference>
<dbReference type="InterPro" id="IPR033940">
    <property type="entry name" value="IPMI_Swivel"/>
</dbReference>
<dbReference type="Gene3D" id="3.30.499.10">
    <property type="entry name" value="Aconitase, domain 3"/>
    <property type="match status" value="2"/>
</dbReference>
<dbReference type="InterPro" id="IPR015931">
    <property type="entry name" value="Acnase/IPM_dHydase_lsu_aba_1/3"/>
</dbReference>
<dbReference type="Gene3D" id="3.20.19.10">
    <property type="entry name" value="Aconitase, domain 4"/>
    <property type="match status" value="1"/>
</dbReference>
<keyword evidence="10" id="KW-1185">Reference proteome</keyword>
<comment type="caution">
    <text evidence="9">The sequence shown here is derived from an EMBL/GenBank/DDBJ whole genome shotgun (WGS) entry which is preliminary data.</text>
</comment>
<evidence type="ECO:0000256" key="2">
    <source>
        <dbReference type="ARBA" id="ARBA00022723"/>
    </source>
</evidence>
<organism evidence="9 10">
    <name type="scientific">Apiospora marii</name>
    <dbReference type="NCBI Taxonomy" id="335849"/>
    <lineage>
        <taxon>Eukaryota</taxon>
        <taxon>Fungi</taxon>
        <taxon>Dikarya</taxon>
        <taxon>Ascomycota</taxon>
        <taxon>Pezizomycotina</taxon>
        <taxon>Sordariomycetes</taxon>
        <taxon>Xylariomycetidae</taxon>
        <taxon>Amphisphaeriales</taxon>
        <taxon>Apiosporaceae</taxon>
        <taxon>Apiospora</taxon>
    </lineage>
</organism>
<dbReference type="Proteomes" id="UP001396898">
    <property type="component" value="Unassembled WGS sequence"/>
</dbReference>
<reference evidence="9 10" key="1">
    <citation type="submission" date="2023-01" db="EMBL/GenBank/DDBJ databases">
        <title>Analysis of 21 Apiospora genomes using comparative genomics revels a genus with tremendous synthesis potential of carbohydrate active enzymes and secondary metabolites.</title>
        <authorList>
            <person name="Sorensen T."/>
        </authorList>
    </citation>
    <scope>NUCLEOTIDE SEQUENCE [LARGE SCALE GENOMIC DNA]</scope>
    <source>
        <strain evidence="9 10">CBS 20057</strain>
    </source>
</reference>
<dbReference type="InterPro" id="IPR015928">
    <property type="entry name" value="Aconitase/3IPM_dehydase_swvl"/>
</dbReference>
<dbReference type="InterPro" id="IPR000573">
    <property type="entry name" value="AconitaseA/IPMdHydase_ssu_swvl"/>
</dbReference>
<proteinExistence type="inferred from homology"/>
<dbReference type="PANTHER" id="PTHR43822:SF2">
    <property type="entry name" value="HOMOACONITASE, MITOCHONDRIAL"/>
    <property type="match status" value="1"/>
</dbReference>
<dbReference type="InterPro" id="IPR001030">
    <property type="entry name" value="Acoase/IPM_deHydtase_lsu_aba"/>
</dbReference>
<dbReference type="Pfam" id="PF00694">
    <property type="entry name" value="Aconitase_C"/>
    <property type="match status" value="1"/>
</dbReference>